<name>A0ABY2KR23_9RHOB</name>
<protein>
    <submittedName>
        <fullName evidence="3">Fatty acid desaturase</fullName>
    </submittedName>
</protein>
<reference evidence="3 4" key="1">
    <citation type="submission" date="2018-11" db="EMBL/GenBank/DDBJ databases">
        <title>Tabrizicola sp. isolated from sediment of alpine lake.</title>
        <authorList>
            <person name="Liu Z."/>
        </authorList>
    </citation>
    <scope>NUCLEOTIDE SEQUENCE [LARGE SCALE GENOMIC DNA]</scope>
    <source>
        <strain evidence="3 4">DRYC-M-16</strain>
    </source>
</reference>
<dbReference type="PANTHER" id="PTHR19353">
    <property type="entry name" value="FATTY ACID DESATURASE 2"/>
    <property type="match status" value="1"/>
</dbReference>
<keyword evidence="1" id="KW-0472">Membrane</keyword>
<evidence type="ECO:0000259" key="2">
    <source>
        <dbReference type="Pfam" id="PF00487"/>
    </source>
</evidence>
<keyword evidence="1" id="KW-1133">Transmembrane helix</keyword>
<evidence type="ECO:0000313" key="3">
    <source>
        <dbReference type="EMBL" id="TGD43967.1"/>
    </source>
</evidence>
<keyword evidence="4" id="KW-1185">Reference proteome</keyword>
<evidence type="ECO:0000256" key="1">
    <source>
        <dbReference type="SAM" id="Phobius"/>
    </source>
</evidence>
<feature type="transmembrane region" description="Helical" evidence="1">
    <location>
        <begin position="215"/>
        <end position="234"/>
    </location>
</feature>
<feature type="domain" description="Fatty acid desaturase" evidence="2">
    <location>
        <begin position="57"/>
        <end position="305"/>
    </location>
</feature>
<dbReference type="InterPro" id="IPR012171">
    <property type="entry name" value="Fatty_acid_desaturase"/>
</dbReference>
<organism evidence="3 4">
    <name type="scientific">Pseudotabrizicola sediminis</name>
    <dbReference type="NCBI Taxonomy" id="2486418"/>
    <lineage>
        <taxon>Bacteria</taxon>
        <taxon>Pseudomonadati</taxon>
        <taxon>Pseudomonadota</taxon>
        <taxon>Alphaproteobacteria</taxon>
        <taxon>Rhodobacterales</taxon>
        <taxon>Paracoccaceae</taxon>
        <taxon>Pseudotabrizicola</taxon>
    </lineage>
</organism>
<accession>A0ABY2KR23</accession>
<feature type="transmembrane region" description="Helical" evidence="1">
    <location>
        <begin position="187"/>
        <end position="208"/>
    </location>
</feature>
<keyword evidence="1" id="KW-0812">Transmembrane</keyword>
<dbReference type="PANTHER" id="PTHR19353:SF73">
    <property type="entry name" value="FATTY ACID DESATURASE"/>
    <property type="match status" value="1"/>
</dbReference>
<dbReference type="Pfam" id="PF00487">
    <property type="entry name" value="FA_desaturase"/>
    <property type="match status" value="1"/>
</dbReference>
<dbReference type="InterPro" id="IPR005804">
    <property type="entry name" value="FA_desaturase_dom"/>
</dbReference>
<gene>
    <name evidence="3" type="ORF">EEB11_07135</name>
</gene>
<feature type="transmembrane region" description="Helical" evidence="1">
    <location>
        <begin position="154"/>
        <end position="172"/>
    </location>
</feature>
<dbReference type="EMBL" id="RPEM01000004">
    <property type="protein sequence ID" value="TGD43967.1"/>
    <property type="molecule type" value="Genomic_DNA"/>
</dbReference>
<feature type="transmembrane region" description="Helical" evidence="1">
    <location>
        <begin position="32"/>
        <end position="52"/>
    </location>
</feature>
<feature type="transmembrane region" description="Helical" evidence="1">
    <location>
        <begin position="58"/>
        <end position="76"/>
    </location>
</feature>
<evidence type="ECO:0000313" key="4">
    <source>
        <dbReference type="Proteomes" id="UP000297741"/>
    </source>
</evidence>
<dbReference type="Proteomes" id="UP000297741">
    <property type="component" value="Unassembled WGS sequence"/>
</dbReference>
<sequence length="345" mass="39357">MQNDLAQAQEASARKWVPLLAKYRDPSTPRSLFELAVTLAGFLAFWAAAWAALSVSPWLALGIAVLNGFWLVRLFLIQHDCGHQSFFANRDVNDWVGRAIGVLTLTPYTVWKRTHSIHHAHAGNLDRRGIGDVMTLTIDEYNQRSWLGRLLYRAYRHPIVMFGIGPAYLFILEYRLPLGLMTAGWRYWLSAMGTNIALAALLTGLFLLGGWQVPVLIFFPTVIAAATIGVWLFFVQHQFEDTYWDNEADWQMHDAALLGSSHYKLPQPLRWMTANIGIHHVHHLYSRIPFYRLSEILRDYPVLAEAQVLTLRESLSCARLHLWDEAGRRLVTFREAHQARAAQAA</sequence>
<dbReference type="CDD" id="cd03507">
    <property type="entry name" value="Delta12-FADS-like"/>
    <property type="match status" value="1"/>
</dbReference>
<comment type="caution">
    <text evidence="3">The sequence shown here is derived from an EMBL/GenBank/DDBJ whole genome shotgun (WGS) entry which is preliminary data.</text>
</comment>
<proteinExistence type="predicted"/>